<evidence type="ECO:0000256" key="1">
    <source>
        <dbReference type="SAM" id="Phobius"/>
    </source>
</evidence>
<dbReference type="Proteomes" id="UP001596189">
    <property type="component" value="Unassembled WGS sequence"/>
</dbReference>
<evidence type="ECO:0000259" key="2">
    <source>
        <dbReference type="Pfam" id="PF13400"/>
    </source>
</evidence>
<keyword evidence="1" id="KW-0812">Transmembrane</keyword>
<keyword evidence="1" id="KW-1133">Transmembrane helix</keyword>
<keyword evidence="4" id="KW-1185">Reference proteome</keyword>
<evidence type="ECO:0000313" key="4">
    <source>
        <dbReference type="Proteomes" id="UP001596189"/>
    </source>
</evidence>
<feature type="domain" description="Putative Flp pilus-assembly TadG-like N-terminal" evidence="2">
    <location>
        <begin position="23"/>
        <end position="70"/>
    </location>
</feature>
<dbReference type="RefSeq" id="WP_345717560.1">
    <property type="nucleotide sequence ID" value="NZ_BAABFP010000007.1"/>
</dbReference>
<dbReference type="EMBL" id="JBHSRD010000008">
    <property type="protein sequence ID" value="MFC6009032.1"/>
    <property type="molecule type" value="Genomic_DNA"/>
</dbReference>
<accession>A0ABW1JI61</accession>
<reference evidence="4" key="1">
    <citation type="journal article" date="2019" name="Int. J. Syst. Evol. Microbiol.">
        <title>The Global Catalogue of Microorganisms (GCM) 10K type strain sequencing project: providing services to taxonomists for standard genome sequencing and annotation.</title>
        <authorList>
            <consortium name="The Broad Institute Genomics Platform"/>
            <consortium name="The Broad Institute Genome Sequencing Center for Infectious Disease"/>
            <person name="Wu L."/>
            <person name="Ma J."/>
        </authorList>
    </citation>
    <scope>NUCLEOTIDE SEQUENCE [LARGE SCALE GENOMIC DNA]</scope>
    <source>
        <strain evidence="4">KACC 14249</strain>
    </source>
</reference>
<keyword evidence="1" id="KW-0472">Membrane</keyword>
<protein>
    <submittedName>
        <fullName evidence="3">Pilus assembly protein TadG-related protein</fullName>
    </submittedName>
</protein>
<dbReference type="Pfam" id="PF13400">
    <property type="entry name" value="Tad"/>
    <property type="match status" value="1"/>
</dbReference>
<dbReference type="InterPro" id="IPR028087">
    <property type="entry name" value="Tad_N"/>
</dbReference>
<feature type="transmembrane region" description="Helical" evidence="1">
    <location>
        <begin position="25"/>
        <end position="44"/>
    </location>
</feature>
<gene>
    <name evidence="3" type="ORF">ACFQDO_18000</name>
</gene>
<organism evidence="3 4">
    <name type="scientific">Angustibacter luteus</name>
    <dbReference type="NCBI Taxonomy" id="658456"/>
    <lineage>
        <taxon>Bacteria</taxon>
        <taxon>Bacillati</taxon>
        <taxon>Actinomycetota</taxon>
        <taxon>Actinomycetes</taxon>
        <taxon>Kineosporiales</taxon>
        <taxon>Kineosporiaceae</taxon>
    </lineage>
</organism>
<proteinExistence type="predicted"/>
<evidence type="ECO:0000313" key="3">
    <source>
        <dbReference type="EMBL" id="MFC6009032.1"/>
    </source>
</evidence>
<sequence length="170" mass="17329">MRRSRRAAHPLARRLPPAGDDSGQLSLLILGYLVVALALVVVVVDATAVHLARTQLLDAADAAALDAADAVDEGGVYGGSGVGGGEGGDQIRLTDAAVRRQVRDYLAGYPPPRRLTELTVARGTGATDGASATVVLTGDVRLPIGGWVVAGLSDGISVTVRSTATARLQP</sequence>
<name>A0ABW1JI61_9ACTN</name>
<comment type="caution">
    <text evidence="3">The sequence shown here is derived from an EMBL/GenBank/DDBJ whole genome shotgun (WGS) entry which is preliminary data.</text>
</comment>